<protein>
    <submittedName>
        <fullName evidence="1">Uncharacterized protein</fullName>
    </submittedName>
</protein>
<comment type="caution">
    <text evidence="1">The sequence shown here is derived from an EMBL/GenBank/DDBJ whole genome shotgun (WGS) entry which is preliminary data.</text>
</comment>
<feature type="non-terminal residue" evidence="1">
    <location>
        <position position="1"/>
    </location>
</feature>
<accession>A0A814LDH8</accession>
<sequence>MDKIEKSVFQSLNKFKDDLLKNDIDVNNEESEDENPDNLIKELSKLNQPAKISGSESKDFDFIQNKSFFDEIFFKNSKLFKIGSKEHTDFWSFLSKYQNLIKKKSASLPSISQSSETNSFSPNLKLPLKYDKRWRLNFVYKPNKSDQSGAYDALGNKIKFECSQEKMKEFEFIIHLYLDFLQKEK</sequence>
<reference evidence="1" key="1">
    <citation type="submission" date="2021-02" db="EMBL/GenBank/DDBJ databases">
        <authorList>
            <person name="Nowell W R."/>
        </authorList>
    </citation>
    <scope>NUCLEOTIDE SEQUENCE</scope>
    <source>
        <strain evidence="1">Ploen Becks lab</strain>
    </source>
</reference>
<keyword evidence="2" id="KW-1185">Reference proteome</keyword>
<evidence type="ECO:0000313" key="1">
    <source>
        <dbReference type="EMBL" id="CAF1064378.1"/>
    </source>
</evidence>
<dbReference type="Proteomes" id="UP000663879">
    <property type="component" value="Unassembled WGS sequence"/>
</dbReference>
<dbReference type="AlphaFoldDB" id="A0A814LDH8"/>
<dbReference type="EMBL" id="CAJNOC010005875">
    <property type="protein sequence ID" value="CAF1064378.1"/>
    <property type="molecule type" value="Genomic_DNA"/>
</dbReference>
<name>A0A814LDH8_9BILA</name>
<organism evidence="1 2">
    <name type="scientific">Brachionus calyciflorus</name>
    <dbReference type="NCBI Taxonomy" id="104777"/>
    <lineage>
        <taxon>Eukaryota</taxon>
        <taxon>Metazoa</taxon>
        <taxon>Spiralia</taxon>
        <taxon>Gnathifera</taxon>
        <taxon>Rotifera</taxon>
        <taxon>Eurotatoria</taxon>
        <taxon>Monogononta</taxon>
        <taxon>Pseudotrocha</taxon>
        <taxon>Ploima</taxon>
        <taxon>Brachionidae</taxon>
        <taxon>Brachionus</taxon>
    </lineage>
</organism>
<gene>
    <name evidence="1" type="ORF">OXX778_LOCUS19429</name>
</gene>
<evidence type="ECO:0000313" key="2">
    <source>
        <dbReference type="Proteomes" id="UP000663879"/>
    </source>
</evidence>
<proteinExistence type="predicted"/>